<dbReference type="AlphaFoldDB" id="A0A843X565"/>
<evidence type="ECO:0000313" key="2">
    <source>
        <dbReference type="Proteomes" id="UP000652761"/>
    </source>
</evidence>
<dbReference type="Proteomes" id="UP000652761">
    <property type="component" value="Unassembled WGS sequence"/>
</dbReference>
<proteinExistence type="predicted"/>
<accession>A0A843X565</accession>
<protein>
    <submittedName>
        <fullName evidence="1">Uncharacterized protein</fullName>
    </submittedName>
</protein>
<organism evidence="1 2">
    <name type="scientific">Colocasia esculenta</name>
    <name type="common">Wild taro</name>
    <name type="synonym">Arum esculentum</name>
    <dbReference type="NCBI Taxonomy" id="4460"/>
    <lineage>
        <taxon>Eukaryota</taxon>
        <taxon>Viridiplantae</taxon>
        <taxon>Streptophyta</taxon>
        <taxon>Embryophyta</taxon>
        <taxon>Tracheophyta</taxon>
        <taxon>Spermatophyta</taxon>
        <taxon>Magnoliopsida</taxon>
        <taxon>Liliopsida</taxon>
        <taxon>Araceae</taxon>
        <taxon>Aroideae</taxon>
        <taxon>Colocasieae</taxon>
        <taxon>Colocasia</taxon>
    </lineage>
</organism>
<dbReference type="EMBL" id="NMUH01006517">
    <property type="protein sequence ID" value="MQM15438.1"/>
    <property type="molecule type" value="Genomic_DNA"/>
</dbReference>
<sequence length="294" mass="31942">MANWSAVFVGRSSGFDVIQGSLEVQSLKILASTSVDAEFFVGRLTASSLDINSELASRADPSLSAGARGKAVVRVVAADQAGNGELERGVRGAFLGFRRDSRFFGSSIAFLRVSSVGQICQPNCTAGSLFGISAEARQSRGCSVRCRGGAAAASLEISNGFQLRMAHAAREPRKDDARSMGVPSARRLWGVVWRILPLDCVVRGYETERWFLYCVVRVGYWHHEPVVHSRVVASFRSDSWFATGRGLCVVTHRLSVFQVWADFGVVYAGVVQTCTTSSRVVELTELVLPWGMPQ</sequence>
<comment type="caution">
    <text evidence="1">The sequence shown here is derived from an EMBL/GenBank/DDBJ whole genome shotgun (WGS) entry which is preliminary data.</text>
</comment>
<name>A0A843X565_COLES</name>
<keyword evidence="2" id="KW-1185">Reference proteome</keyword>
<evidence type="ECO:0000313" key="1">
    <source>
        <dbReference type="EMBL" id="MQM15438.1"/>
    </source>
</evidence>
<reference evidence="1" key="1">
    <citation type="submission" date="2017-07" db="EMBL/GenBank/DDBJ databases">
        <title>Taro Niue Genome Assembly and Annotation.</title>
        <authorList>
            <person name="Atibalentja N."/>
            <person name="Keating K."/>
            <person name="Fields C.J."/>
        </authorList>
    </citation>
    <scope>NUCLEOTIDE SEQUENCE</scope>
    <source>
        <strain evidence="1">Niue_2</strain>
        <tissue evidence="1">Leaf</tissue>
    </source>
</reference>
<feature type="non-terminal residue" evidence="1">
    <location>
        <position position="1"/>
    </location>
</feature>
<gene>
    <name evidence="1" type="ORF">Taro_048382</name>
</gene>